<feature type="domain" description="O-methyltransferase dimerisation" evidence="4">
    <location>
        <begin position="78"/>
        <end position="145"/>
    </location>
</feature>
<dbReference type="EMBL" id="MCGR01000159">
    <property type="protein sequence ID" value="ORY37881.1"/>
    <property type="molecule type" value="Genomic_DNA"/>
</dbReference>
<dbReference type="GO" id="GO:0008168">
    <property type="term" value="F:methyltransferase activity"/>
    <property type="evidence" value="ECO:0007669"/>
    <property type="project" value="UniProtKB-KW"/>
</dbReference>
<dbReference type="PANTHER" id="PTHR43712:SF2">
    <property type="entry name" value="O-METHYLTRANSFERASE CICE"/>
    <property type="match status" value="1"/>
</dbReference>
<dbReference type="PANTHER" id="PTHR43712">
    <property type="entry name" value="PUTATIVE (AFU_ORTHOLOGUE AFUA_4G14580)-RELATED"/>
    <property type="match status" value="1"/>
</dbReference>
<dbReference type="InterPro" id="IPR012967">
    <property type="entry name" value="COMT_dimerisation"/>
</dbReference>
<evidence type="ECO:0000256" key="2">
    <source>
        <dbReference type="ARBA" id="ARBA00022679"/>
    </source>
</evidence>
<evidence type="ECO:0000313" key="6">
    <source>
        <dbReference type="Proteomes" id="UP000193467"/>
    </source>
</evidence>
<gene>
    <name evidence="5" type="ORF">BCR35DRAFT_339626</name>
</gene>
<evidence type="ECO:0000256" key="1">
    <source>
        <dbReference type="ARBA" id="ARBA00022603"/>
    </source>
</evidence>
<protein>
    <recommendedName>
        <fullName evidence="4">O-methyltransferase dimerisation domain-containing protein</fullName>
    </recommendedName>
</protein>
<dbReference type="SUPFAM" id="SSF46785">
    <property type="entry name" value="Winged helix' DNA-binding domain"/>
    <property type="match status" value="1"/>
</dbReference>
<dbReference type="OrthoDB" id="2525976at2759"/>
<keyword evidence="6" id="KW-1185">Reference proteome</keyword>
<evidence type="ECO:0000256" key="3">
    <source>
        <dbReference type="ARBA" id="ARBA00022691"/>
    </source>
</evidence>
<evidence type="ECO:0000259" key="4">
    <source>
        <dbReference type="Pfam" id="PF08100"/>
    </source>
</evidence>
<evidence type="ECO:0000313" key="5">
    <source>
        <dbReference type="EMBL" id="ORY37881.1"/>
    </source>
</evidence>
<sequence>MRTDGRKELLALRDLLNTSIDSLLANSSLEIPSLKDSKPGVPPLLGGASKTSSAAAAQLIALLEGPAYTMTKSLGGHIASSLRVAIEAHVVETIREAGGGGLHVNEIAKSSEIDPIKLTRILRLLAAHHIFIETEEETFANNRCSIVLDTGKSIEQLKQ</sequence>
<keyword evidence="3" id="KW-0949">S-adenosyl-L-methionine</keyword>
<accession>A0A1Y2BT18</accession>
<dbReference type="InterPro" id="IPR036390">
    <property type="entry name" value="WH_DNA-bd_sf"/>
</dbReference>
<keyword evidence="2" id="KW-0808">Transferase</keyword>
<dbReference type="Proteomes" id="UP000193467">
    <property type="component" value="Unassembled WGS sequence"/>
</dbReference>
<dbReference type="InterPro" id="IPR036388">
    <property type="entry name" value="WH-like_DNA-bd_sf"/>
</dbReference>
<dbReference type="Pfam" id="PF08100">
    <property type="entry name" value="Dimerisation"/>
    <property type="match status" value="1"/>
</dbReference>
<dbReference type="STRING" id="106004.A0A1Y2BT18"/>
<comment type="caution">
    <text evidence="5">The sequence shown here is derived from an EMBL/GenBank/DDBJ whole genome shotgun (WGS) entry which is preliminary data.</text>
</comment>
<proteinExistence type="predicted"/>
<dbReference type="GO" id="GO:0032259">
    <property type="term" value="P:methylation"/>
    <property type="evidence" value="ECO:0007669"/>
    <property type="project" value="UniProtKB-KW"/>
</dbReference>
<name>A0A1Y2BT18_9BASI</name>
<dbReference type="PROSITE" id="PS51683">
    <property type="entry name" value="SAM_OMT_II"/>
    <property type="match status" value="1"/>
</dbReference>
<dbReference type="GO" id="GO:0046983">
    <property type="term" value="F:protein dimerization activity"/>
    <property type="evidence" value="ECO:0007669"/>
    <property type="project" value="InterPro"/>
</dbReference>
<dbReference type="InParanoid" id="A0A1Y2BT18"/>
<reference evidence="5 6" key="1">
    <citation type="submission" date="2016-07" db="EMBL/GenBank/DDBJ databases">
        <title>Pervasive Adenine N6-methylation of Active Genes in Fungi.</title>
        <authorList>
            <consortium name="DOE Joint Genome Institute"/>
            <person name="Mondo S.J."/>
            <person name="Dannebaum R.O."/>
            <person name="Kuo R.C."/>
            <person name="Labutti K."/>
            <person name="Haridas S."/>
            <person name="Kuo A."/>
            <person name="Salamov A."/>
            <person name="Ahrendt S.R."/>
            <person name="Lipzen A."/>
            <person name="Sullivan W."/>
            <person name="Andreopoulos W.B."/>
            <person name="Clum A."/>
            <person name="Lindquist E."/>
            <person name="Daum C."/>
            <person name="Ramamoorthy G.K."/>
            <person name="Gryganskyi A."/>
            <person name="Culley D."/>
            <person name="Magnuson J.K."/>
            <person name="James T.Y."/>
            <person name="O'Malley M.A."/>
            <person name="Stajich J.E."/>
            <person name="Spatafora J.W."/>
            <person name="Visel A."/>
            <person name="Grigoriev I.V."/>
        </authorList>
    </citation>
    <scope>NUCLEOTIDE SEQUENCE [LARGE SCALE GENOMIC DNA]</scope>
    <source>
        <strain evidence="5 6">62-1032</strain>
    </source>
</reference>
<organism evidence="5 6">
    <name type="scientific">Leucosporidium creatinivorum</name>
    <dbReference type="NCBI Taxonomy" id="106004"/>
    <lineage>
        <taxon>Eukaryota</taxon>
        <taxon>Fungi</taxon>
        <taxon>Dikarya</taxon>
        <taxon>Basidiomycota</taxon>
        <taxon>Pucciniomycotina</taxon>
        <taxon>Microbotryomycetes</taxon>
        <taxon>Leucosporidiales</taxon>
        <taxon>Leucosporidium</taxon>
    </lineage>
</organism>
<dbReference type="InterPro" id="IPR016461">
    <property type="entry name" value="COMT-like"/>
</dbReference>
<dbReference type="Gene3D" id="1.10.10.10">
    <property type="entry name" value="Winged helix-like DNA-binding domain superfamily/Winged helix DNA-binding domain"/>
    <property type="match status" value="1"/>
</dbReference>
<keyword evidence="1" id="KW-0489">Methyltransferase</keyword>
<dbReference type="AlphaFoldDB" id="A0A1Y2BT18"/>